<protein>
    <submittedName>
        <fullName evidence="1">Uncharacterized protein</fullName>
    </submittedName>
</protein>
<accession>A0ABX7F0I2</accession>
<dbReference type="RefSeq" id="WP_203017226.1">
    <property type="nucleotide sequence ID" value="NZ_CP032405.1"/>
</dbReference>
<proteinExistence type="predicted"/>
<dbReference type="EMBL" id="CP032405">
    <property type="protein sequence ID" value="QRF53842.1"/>
    <property type="molecule type" value="Genomic_DNA"/>
</dbReference>
<evidence type="ECO:0000313" key="2">
    <source>
        <dbReference type="Proteomes" id="UP000596351"/>
    </source>
</evidence>
<keyword evidence="2" id="KW-1185">Reference proteome</keyword>
<reference evidence="1 2" key="1">
    <citation type="submission" date="2018-09" db="EMBL/GenBank/DDBJ databases">
        <title>Rhizobium sp. MAE2-X.</title>
        <authorList>
            <person name="Lee Y."/>
            <person name="Jeon C.O."/>
        </authorList>
    </citation>
    <scope>NUCLEOTIDE SEQUENCE [LARGE SCALE GENOMIC DNA]</scope>
    <source>
        <strain evidence="1 2">MAE2-X</strain>
    </source>
</reference>
<sequence>MNKSVGSILGLERCSTCNKLALRQETISVPVSEYEALKAAADSSVQRKKIASYRAISGSKIAKNPEMAEFIIECAASMTVSEVREACKERFGAATPSWSSIFRFLDAMKRGGK</sequence>
<organism evidence="1 2">
    <name type="scientific">Rhizobium rosettiformans</name>
    <dbReference type="NCBI Taxonomy" id="1368430"/>
    <lineage>
        <taxon>Bacteria</taxon>
        <taxon>Pseudomonadati</taxon>
        <taxon>Pseudomonadota</taxon>
        <taxon>Alphaproteobacteria</taxon>
        <taxon>Hyphomicrobiales</taxon>
        <taxon>Rhizobiaceae</taxon>
        <taxon>Rhizobium/Agrobacterium group</taxon>
        <taxon>Rhizobium</taxon>
    </lineage>
</organism>
<name>A0ABX7F0I2_9HYPH</name>
<gene>
    <name evidence="1" type="ORF">D4A92_21505</name>
</gene>
<evidence type="ECO:0000313" key="1">
    <source>
        <dbReference type="EMBL" id="QRF53842.1"/>
    </source>
</evidence>
<dbReference type="Proteomes" id="UP000596351">
    <property type="component" value="Chromosome"/>
</dbReference>